<reference evidence="1" key="1">
    <citation type="submission" date="2020-05" db="EMBL/GenBank/DDBJ databases">
        <authorList>
            <person name="Chiriac C."/>
            <person name="Salcher M."/>
            <person name="Ghai R."/>
            <person name="Kavagutti S V."/>
        </authorList>
    </citation>
    <scope>NUCLEOTIDE SEQUENCE</scope>
</reference>
<protein>
    <submittedName>
        <fullName evidence="1">Unannotated protein</fullName>
    </submittedName>
</protein>
<proteinExistence type="predicted"/>
<dbReference type="EMBL" id="CAFABK010000073">
    <property type="protein sequence ID" value="CAB4833890.1"/>
    <property type="molecule type" value="Genomic_DNA"/>
</dbReference>
<sequence length="91" mass="9667">MGALLVFEGVGIGHEVAAHPISVDYFLDPHSFAEVGFMAGRDVLGPAHRLIWDAKGPKDLIIEITFAEQQLVDSAQKLTGLGTLNNAVVIG</sequence>
<gene>
    <name evidence="1" type="ORF">UFOPK3204_01349</name>
</gene>
<evidence type="ECO:0000313" key="1">
    <source>
        <dbReference type="EMBL" id="CAB4833890.1"/>
    </source>
</evidence>
<accession>A0A6J7AN18</accession>
<name>A0A6J7AN18_9ZZZZ</name>
<dbReference type="AlphaFoldDB" id="A0A6J7AN18"/>
<organism evidence="1">
    <name type="scientific">freshwater metagenome</name>
    <dbReference type="NCBI Taxonomy" id="449393"/>
    <lineage>
        <taxon>unclassified sequences</taxon>
        <taxon>metagenomes</taxon>
        <taxon>ecological metagenomes</taxon>
    </lineage>
</organism>